<dbReference type="Pfam" id="PF01256">
    <property type="entry name" value="Carb_kinase"/>
    <property type="match status" value="1"/>
</dbReference>
<dbReference type="SUPFAM" id="SSF53613">
    <property type="entry name" value="Ribokinase-like"/>
    <property type="match status" value="1"/>
</dbReference>
<dbReference type="InterPro" id="IPR000631">
    <property type="entry name" value="CARKD"/>
</dbReference>
<comment type="subunit">
    <text evidence="6">Homotetramer.</text>
</comment>
<evidence type="ECO:0000259" key="7">
    <source>
        <dbReference type="PROSITE" id="PS51383"/>
    </source>
</evidence>
<dbReference type="GeneID" id="303172700"/>
<dbReference type="HAMAP" id="MF_01965">
    <property type="entry name" value="NADHX_dehydratase"/>
    <property type="match status" value="1"/>
</dbReference>
<keyword evidence="4 6" id="KW-0520">NAD</keyword>
<dbReference type="PANTHER" id="PTHR12592">
    <property type="entry name" value="ATP-DEPENDENT (S)-NAD(P)H-HYDRATE DEHYDRATASE FAMILY MEMBER"/>
    <property type="match status" value="1"/>
</dbReference>
<feature type="binding site" evidence="6">
    <location>
        <begin position="177"/>
        <end position="181"/>
    </location>
    <ligand>
        <name>AMP</name>
        <dbReference type="ChEBI" id="CHEBI:456215"/>
    </ligand>
</feature>
<evidence type="ECO:0000256" key="1">
    <source>
        <dbReference type="ARBA" id="ARBA00022741"/>
    </source>
</evidence>
<feature type="binding site" evidence="6">
    <location>
        <position position="206"/>
    </location>
    <ligand>
        <name>AMP</name>
        <dbReference type="ChEBI" id="CHEBI:456215"/>
    </ligand>
</feature>
<keyword evidence="1 6" id="KW-0547">Nucleotide-binding</keyword>
<feature type="binding site" evidence="6">
    <location>
        <position position="135"/>
    </location>
    <ligand>
        <name>(6S)-NADPHX</name>
        <dbReference type="ChEBI" id="CHEBI:64076"/>
    </ligand>
</feature>
<dbReference type="GO" id="GO:0052855">
    <property type="term" value="F:ADP-dependent NAD(P)H-hydrate dehydratase activity"/>
    <property type="evidence" value="ECO:0007669"/>
    <property type="project" value="UniProtKB-UniRule"/>
</dbReference>
<protein>
    <recommendedName>
        <fullName evidence="6">ADP-dependent (S)-NAD(P)H-hydrate dehydratase</fullName>
        <ecNumber evidence="6">4.2.1.136</ecNumber>
    </recommendedName>
    <alternativeName>
        <fullName evidence="6">ADP-dependent NAD(P)HX dehydratase</fullName>
    </alternativeName>
</protein>
<evidence type="ECO:0000256" key="5">
    <source>
        <dbReference type="ARBA" id="ARBA00023239"/>
    </source>
</evidence>
<dbReference type="RefSeq" id="WP_234988455.1">
    <property type="nucleotide sequence ID" value="NZ_FUHU01000026.1"/>
</dbReference>
<evidence type="ECO:0000256" key="6">
    <source>
        <dbReference type="HAMAP-Rule" id="MF_01965"/>
    </source>
</evidence>
<dbReference type="PANTHER" id="PTHR12592:SF0">
    <property type="entry name" value="ATP-DEPENDENT (S)-NAD(P)H-HYDRATE DEHYDRATASE"/>
    <property type="match status" value="1"/>
</dbReference>
<evidence type="ECO:0000256" key="3">
    <source>
        <dbReference type="ARBA" id="ARBA00022857"/>
    </source>
</evidence>
<proteinExistence type="inferred from homology"/>
<dbReference type="GO" id="GO:0005524">
    <property type="term" value="F:ATP binding"/>
    <property type="evidence" value="ECO:0007669"/>
    <property type="project" value="UniProtKB-KW"/>
</dbReference>
<dbReference type="PROSITE" id="PS01050">
    <property type="entry name" value="YJEF_C_2"/>
    <property type="match status" value="1"/>
</dbReference>
<keyword evidence="9" id="KW-1185">Reference proteome</keyword>
<evidence type="ECO:0000313" key="9">
    <source>
        <dbReference type="Proteomes" id="UP000195787"/>
    </source>
</evidence>
<dbReference type="AlphaFoldDB" id="A0A1R4FP66"/>
<comment type="function">
    <text evidence="6">Catalyzes the dehydration of the S-form of NAD(P)HX at the expense of ADP, which is converted to AMP. Together with NAD(P)HX epimerase, which catalyzes the epimerization of the S- and R-forms, the enzyme allows the repair of both epimers of NAD(P)HX, a damaged form of NAD(P)H that is a result of enzymatic or heat-dependent hydration.</text>
</comment>
<organism evidence="8 9">
    <name type="scientific">Agrococcus casei LMG 22410</name>
    <dbReference type="NCBI Taxonomy" id="1255656"/>
    <lineage>
        <taxon>Bacteria</taxon>
        <taxon>Bacillati</taxon>
        <taxon>Actinomycetota</taxon>
        <taxon>Actinomycetes</taxon>
        <taxon>Micrococcales</taxon>
        <taxon>Microbacteriaceae</taxon>
        <taxon>Agrococcus</taxon>
    </lineage>
</organism>
<dbReference type="GO" id="GO:0046496">
    <property type="term" value="P:nicotinamide nucleotide metabolic process"/>
    <property type="evidence" value="ECO:0007669"/>
    <property type="project" value="UniProtKB-UniRule"/>
</dbReference>
<dbReference type="EC" id="4.2.1.136" evidence="6"/>
<comment type="similarity">
    <text evidence="6">Belongs to the NnrD/CARKD family.</text>
</comment>
<feature type="binding site" evidence="6">
    <location>
        <position position="89"/>
    </location>
    <ligand>
        <name>(6S)-NADPHX</name>
        <dbReference type="ChEBI" id="CHEBI:64076"/>
    </ligand>
</feature>
<comment type="catalytic activity">
    <reaction evidence="6">
        <text>(6S)-NADHX + ADP = AMP + phosphate + NADH + H(+)</text>
        <dbReference type="Rhea" id="RHEA:32223"/>
        <dbReference type="ChEBI" id="CHEBI:15378"/>
        <dbReference type="ChEBI" id="CHEBI:43474"/>
        <dbReference type="ChEBI" id="CHEBI:57945"/>
        <dbReference type="ChEBI" id="CHEBI:64074"/>
        <dbReference type="ChEBI" id="CHEBI:456215"/>
        <dbReference type="ChEBI" id="CHEBI:456216"/>
        <dbReference type="EC" id="4.2.1.136"/>
    </reaction>
</comment>
<comment type="catalytic activity">
    <reaction evidence="6">
        <text>(6S)-NADPHX + ADP = AMP + phosphate + NADPH + H(+)</text>
        <dbReference type="Rhea" id="RHEA:32235"/>
        <dbReference type="ChEBI" id="CHEBI:15378"/>
        <dbReference type="ChEBI" id="CHEBI:43474"/>
        <dbReference type="ChEBI" id="CHEBI:57783"/>
        <dbReference type="ChEBI" id="CHEBI:64076"/>
        <dbReference type="ChEBI" id="CHEBI:456215"/>
        <dbReference type="ChEBI" id="CHEBI:456216"/>
        <dbReference type="EC" id="4.2.1.136"/>
    </reaction>
</comment>
<dbReference type="GO" id="GO:0052856">
    <property type="term" value="F:NAD(P)HX epimerase activity"/>
    <property type="evidence" value="ECO:0007669"/>
    <property type="project" value="TreeGrafter"/>
</dbReference>
<evidence type="ECO:0000313" key="8">
    <source>
        <dbReference type="EMBL" id="SJM57728.1"/>
    </source>
</evidence>
<keyword evidence="5 6" id="KW-0456">Lyase</keyword>
<name>A0A1R4FP66_9MICO</name>
<accession>A0A1R4FP66</accession>
<dbReference type="InterPro" id="IPR029056">
    <property type="entry name" value="Ribokinase-like"/>
</dbReference>
<gene>
    <name evidence="6" type="primary">nnrD</name>
    <name evidence="8" type="ORF">CZ674_05675</name>
</gene>
<dbReference type="CDD" id="cd01171">
    <property type="entry name" value="YXKO-related"/>
    <property type="match status" value="1"/>
</dbReference>
<dbReference type="PROSITE" id="PS51383">
    <property type="entry name" value="YJEF_C_3"/>
    <property type="match status" value="1"/>
</dbReference>
<dbReference type="InterPro" id="IPR017953">
    <property type="entry name" value="Carbohydrate_kinase_pred_CS"/>
</dbReference>
<sequence>MSSTSRWLAGPDAGDDKYSRGVLAAVTGSLQYPGAATLAVEGAWRTGVGLVRLGAPLRVQDLVLGRRPETIVSTPEDLGRADAYLLGSGLDDPAEDEMLRDTLVGIADSGAPVVLDAGALGFAMRVRGLCLVTPHAGELARMLGWLGRESERADVVASPAEHAAFAAENTGAVVVLKGATTHIATPSGAVTSVAAETNRLATAGSGDVLAGILGGLVAQHAPDLATREQLAELAAAGVSLHSRAAARLGDRPLAALEIAESVAYATAELNGP</sequence>
<reference evidence="8 9" key="1">
    <citation type="submission" date="2017-02" db="EMBL/GenBank/DDBJ databases">
        <authorList>
            <person name="Peterson S.W."/>
        </authorList>
    </citation>
    <scope>NUCLEOTIDE SEQUENCE [LARGE SCALE GENOMIC DNA]</scope>
    <source>
        <strain evidence="8 9">LMG 22410</strain>
    </source>
</reference>
<comment type="cofactor">
    <cofactor evidence="6">
        <name>Mg(2+)</name>
        <dbReference type="ChEBI" id="CHEBI:18420"/>
    </cofactor>
</comment>
<keyword evidence="3 6" id="KW-0521">NADP</keyword>
<dbReference type="Proteomes" id="UP000195787">
    <property type="component" value="Unassembled WGS sequence"/>
</dbReference>
<dbReference type="EMBL" id="FUHU01000026">
    <property type="protein sequence ID" value="SJM57728.1"/>
    <property type="molecule type" value="Genomic_DNA"/>
</dbReference>
<evidence type="ECO:0000256" key="4">
    <source>
        <dbReference type="ARBA" id="ARBA00023027"/>
    </source>
</evidence>
<dbReference type="GO" id="GO:0110051">
    <property type="term" value="P:metabolite repair"/>
    <property type="evidence" value="ECO:0007669"/>
    <property type="project" value="TreeGrafter"/>
</dbReference>
<dbReference type="Gene3D" id="3.40.1190.20">
    <property type="match status" value="1"/>
</dbReference>
<feature type="binding site" evidence="6">
    <location>
        <position position="35"/>
    </location>
    <ligand>
        <name>(6S)-NADPHX</name>
        <dbReference type="ChEBI" id="CHEBI:64076"/>
    </ligand>
</feature>
<feature type="binding site" evidence="6">
    <location>
        <position position="207"/>
    </location>
    <ligand>
        <name>(6S)-NADPHX</name>
        <dbReference type="ChEBI" id="CHEBI:64076"/>
    </ligand>
</feature>
<evidence type="ECO:0000256" key="2">
    <source>
        <dbReference type="ARBA" id="ARBA00022840"/>
    </source>
</evidence>
<feature type="domain" description="YjeF C-terminal" evidence="7">
    <location>
        <begin position="1"/>
        <end position="269"/>
    </location>
</feature>
<keyword evidence="2 6" id="KW-0067">ATP-binding</keyword>